<reference evidence="9 10" key="1">
    <citation type="submission" date="2019-04" db="EMBL/GenBank/DDBJ databases">
        <title>Azoarcus rhizosphaerae sp. nov. isolated from rhizosphere of Ficus religiosa.</title>
        <authorList>
            <person name="Lin S.-Y."/>
            <person name="Hameed A."/>
            <person name="Hsu Y.-H."/>
            <person name="Young C.-C."/>
        </authorList>
    </citation>
    <scope>NUCLEOTIDE SEQUENCE [LARGE SCALE GENOMIC DNA]</scope>
    <source>
        <strain evidence="9 10">CC-YHH848</strain>
    </source>
</reference>
<evidence type="ECO:0000256" key="2">
    <source>
        <dbReference type="ARBA" id="ARBA00010145"/>
    </source>
</evidence>
<evidence type="ECO:0000256" key="3">
    <source>
        <dbReference type="ARBA" id="ARBA00022448"/>
    </source>
</evidence>
<evidence type="ECO:0000256" key="5">
    <source>
        <dbReference type="ARBA" id="ARBA00022692"/>
    </source>
</evidence>
<keyword evidence="3" id="KW-0813">Transport</keyword>
<feature type="transmembrane region" description="Helical" evidence="8">
    <location>
        <begin position="288"/>
        <end position="311"/>
    </location>
</feature>
<dbReference type="PANTHER" id="PTHR36838:SF4">
    <property type="entry name" value="AUXIN EFFLUX CARRIER FAMILY PROTEIN"/>
    <property type="match status" value="1"/>
</dbReference>
<feature type="transmembrane region" description="Helical" evidence="8">
    <location>
        <begin position="233"/>
        <end position="254"/>
    </location>
</feature>
<dbReference type="PANTHER" id="PTHR36838">
    <property type="entry name" value="AUXIN EFFLUX CARRIER FAMILY PROTEIN"/>
    <property type="match status" value="1"/>
</dbReference>
<dbReference type="RefSeq" id="WP_136384408.1">
    <property type="nucleotide sequence ID" value="NZ_SSOD01000005.1"/>
</dbReference>
<evidence type="ECO:0000256" key="1">
    <source>
        <dbReference type="ARBA" id="ARBA00004651"/>
    </source>
</evidence>
<dbReference type="Pfam" id="PF03547">
    <property type="entry name" value="Mem_trans"/>
    <property type="match status" value="2"/>
</dbReference>
<keyword evidence="6 8" id="KW-1133">Transmembrane helix</keyword>
<evidence type="ECO:0000256" key="4">
    <source>
        <dbReference type="ARBA" id="ARBA00022475"/>
    </source>
</evidence>
<dbReference type="EMBL" id="SSOD01000005">
    <property type="protein sequence ID" value="THF62045.1"/>
    <property type="molecule type" value="Genomic_DNA"/>
</dbReference>
<dbReference type="Gene3D" id="1.20.1530.20">
    <property type="match status" value="1"/>
</dbReference>
<dbReference type="GO" id="GO:0055085">
    <property type="term" value="P:transmembrane transport"/>
    <property type="evidence" value="ECO:0007669"/>
    <property type="project" value="InterPro"/>
</dbReference>
<dbReference type="GO" id="GO:0005886">
    <property type="term" value="C:plasma membrane"/>
    <property type="evidence" value="ECO:0007669"/>
    <property type="project" value="UniProtKB-SubCell"/>
</dbReference>
<accession>A0A4S4ATY0</accession>
<dbReference type="AlphaFoldDB" id="A0A4S4ATY0"/>
<proteinExistence type="inferred from homology"/>
<gene>
    <name evidence="9" type="ORF">E6O51_07745</name>
</gene>
<evidence type="ECO:0000313" key="9">
    <source>
        <dbReference type="EMBL" id="THF62045.1"/>
    </source>
</evidence>
<name>A0A4S4ATY0_9RHOO</name>
<feature type="transmembrane region" description="Helical" evidence="8">
    <location>
        <begin position="70"/>
        <end position="91"/>
    </location>
</feature>
<feature type="transmembrane region" description="Helical" evidence="8">
    <location>
        <begin position="260"/>
        <end position="279"/>
    </location>
</feature>
<evidence type="ECO:0000256" key="7">
    <source>
        <dbReference type="ARBA" id="ARBA00023136"/>
    </source>
</evidence>
<evidence type="ECO:0000313" key="10">
    <source>
        <dbReference type="Proteomes" id="UP000307956"/>
    </source>
</evidence>
<protein>
    <submittedName>
        <fullName evidence="9">AEC family transporter</fullName>
    </submittedName>
</protein>
<feature type="transmembrane region" description="Helical" evidence="8">
    <location>
        <begin position="12"/>
        <end position="33"/>
    </location>
</feature>
<evidence type="ECO:0000256" key="6">
    <source>
        <dbReference type="ARBA" id="ARBA00022989"/>
    </source>
</evidence>
<feature type="transmembrane region" description="Helical" evidence="8">
    <location>
        <begin position="45"/>
        <end position="64"/>
    </location>
</feature>
<feature type="transmembrane region" description="Helical" evidence="8">
    <location>
        <begin position="131"/>
        <end position="152"/>
    </location>
</feature>
<dbReference type="OrthoDB" id="9805563at2"/>
<sequence length="317" mass="32872">MSDFLANLSFSFSVTGPIFVILALGVLLLRTGMLTDAFVDGGSRLVFNIALPALLFVSISGTRIEEAANFGLVGYGAAATLAAFVLLEWLARCFIEPERDRGVVVQGAFRSNMGIIGLAYCINAYGEAGLVASSLYLGLITILFNVLAVITLQRSLHRGGGGMARVFKGIVRNPLIIGIVAGLVVSATGLPLPKVALQSGQYLADLTLPLALLCTGASLDFRSLREDLRSTLFASLAKMAAIPLLFVAGGAALGFRGIELGVLLLMSSAPTAAASYVMVRAMGGNAPLAANIIALTTLGSLFTTSAAVTVLRSMGLI</sequence>
<dbReference type="InterPro" id="IPR004776">
    <property type="entry name" value="Mem_transp_PIN-like"/>
</dbReference>
<organism evidence="9 10">
    <name type="scientific">Pseudothauera rhizosphaerae</name>
    <dbReference type="NCBI Taxonomy" id="2565932"/>
    <lineage>
        <taxon>Bacteria</taxon>
        <taxon>Pseudomonadati</taxon>
        <taxon>Pseudomonadota</taxon>
        <taxon>Betaproteobacteria</taxon>
        <taxon>Rhodocyclales</taxon>
        <taxon>Zoogloeaceae</taxon>
        <taxon>Pseudothauera</taxon>
    </lineage>
</organism>
<dbReference type="Proteomes" id="UP000307956">
    <property type="component" value="Unassembled WGS sequence"/>
</dbReference>
<comment type="subcellular location">
    <subcellularLocation>
        <location evidence="1">Cell membrane</location>
        <topology evidence="1">Multi-pass membrane protein</topology>
    </subcellularLocation>
</comment>
<dbReference type="InterPro" id="IPR038770">
    <property type="entry name" value="Na+/solute_symporter_sf"/>
</dbReference>
<keyword evidence="5 8" id="KW-0812">Transmembrane</keyword>
<keyword evidence="10" id="KW-1185">Reference proteome</keyword>
<comment type="caution">
    <text evidence="9">The sequence shown here is derived from an EMBL/GenBank/DDBJ whole genome shotgun (WGS) entry which is preliminary data.</text>
</comment>
<keyword evidence="7 8" id="KW-0472">Membrane</keyword>
<comment type="similarity">
    <text evidence="2">Belongs to the auxin efflux carrier (TC 2.A.69) family.</text>
</comment>
<keyword evidence="4" id="KW-1003">Cell membrane</keyword>
<feature type="transmembrane region" description="Helical" evidence="8">
    <location>
        <begin position="173"/>
        <end position="190"/>
    </location>
</feature>
<evidence type="ECO:0000256" key="8">
    <source>
        <dbReference type="SAM" id="Phobius"/>
    </source>
</evidence>